<dbReference type="OrthoDB" id="9798161at2"/>
<evidence type="ECO:0000313" key="2">
    <source>
        <dbReference type="Proteomes" id="UP000238312"/>
    </source>
</evidence>
<dbReference type="GO" id="GO:0004803">
    <property type="term" value="F:transposase activity"/>
    <property type="evidence" value="ECO:0007669"/>
    <property type="project" value="InterPro"/>
</dbReference>
<dbReference type="EMBL" id="PVNG01000018">
    <property type="protein sequence ID" value="PRX60086.1"/>
    <property type="molecule type" value="Genomic_DNA"/>
</dbReference>
<proteinExistence type="predicted"/>
<gene>
    <name evidence="1" type="ORF">B0I32_118230</name>
</gene>
<accession>A0A2T0MPU3</accession>
<dbReference type="Proteomes" id="UP000238312">
    <property type="component" value="Unassembled WGS sequence"/>
</dbReference>
<keyword evidence="2" id="KW-1185">Reference proteome</keyword>
<comment type="caution">
    <text evidence="1">The sequence shown here is derived from an EMBL/GenBank/DDBJ whole genome shotgun (WGS) entry which is preliminary data.</text>
</comment>
<dbReference type="GO" id="GO:0003677">
    <property type="term" value="F:DNA binding"/>
    <property type="evidence" value="ECO:0007669"/>
    <property type="project" value="InterPro"/>
</dbReference>
<dbReference type="AlphaFoldDB" id="A0A2T0MPU3"/>
<dbReference type="Gene3D" id="3.30.70.1290">
    <property type="entry name" value="Transposase IS200-like"/>
    <property type="match status" value="1"/>
</dbReference>
<dbReference type="SUPFAM" id="SSF143422">
    <property type="entry name" value="Transposase IS200-like"/>
    <property type="match status" value="1"/>
</dbReference>
<evidence type="ECO:0008006" key="3">
    <source>
        <dbReference type="Google" id="ProtNLM"/>
    </source>
</evidence>
<protein>
    <recommendedName>
        <fullName evidence="3">Transposase</fullName>
    </recommendedName>
</protein>
<reference evidence="1 2" key="1">
    <citation type="submission" date="2018-03" db="EMBL/GenBank/DDBJ databases">
        <title>Genomic Encyclopedia of Type Strains, Phase III (KMG-III): the genomes of soil and plant-associated and newly described type strains.</title>
        <authorList>
            <person name="Whitman W."/>
        </authorList>
    </citation>
    <scope>NUCLEOTIDE SEQUENCE [LARGE SCALE GENOMIC DNA]</scope>
    <source>
        <strain evidence="1 2">CGMCC 4.7104</strain>
    </source>
</reference>
<dbReference type="GO" id="GO:0006313">
    <property type="term" value="P:DNA transposition"/>
    <property type="evidence" value="ECO:0007669"/>
    <property type="project" value="InterPro"/>
</dbReference>
<evidence type="ECO:0000313" key="1">
    <source>
        <dbReference type="EMBL" id="PRX60086.1"/>
    </source>
</evidence>
<organism evidence="1 2">
    <name type="scientific">Nonomuraea fuscirosea</name>
    <dbReference type="NCBI Taxonomy" id="1291556"/>
    <lineage>
        <taxon>Bacteria</taxon>
        <taxon>Bacillati</taxon>
        <taxon>Actinomycetota</taxon>
        <taxon>Actinomycetes</taxon>
        <taxon>Streptosporangiales</taxon>
        <taxon>Streptosporangiaceae</taxon>
        <taxon>Nonomuraea</taxon>
    </lineage>
</organism>
<dbReference type="InterPro" id="IPR036515">
    <property type="entry name" value="Transposase_17_sf"/>
</dbReference>
<name>A0A2T0MPU3_9ACTN</name>
<sequence length="81" mass="9160">MAGYGDIRTGRHCVLALHTQSVFVPKFRPRVFTDAHLTRLEEIMRAVRADFETGLAEFADSVGSAPTSVLRQYIEQRNRPV</sequence>